<evidence type="ECO:0000256" key="7">
    <source>
        <dbReference type="ARBA" id="ARBA00023163"/>
    </source>
</evidence>
<evidence type="ECO:0000313" key="11">
    <source>
        <dbReference type="Proteomes" id="UP000767854"/>
    </source>
</evidence>
<dbReference type="PANTHER" id="PTHR30455:SF2">
    <property type="entry name" value="TRANSCRIPTIONAL REPRESSOR NRDR"/>
    <property type="match status" value="1"/>
</dbReference>
<protein>
    <recommendedName>
        <fullName evidence="8">Transcriptional repressor NrdR</fullName>
    </recommendedName>
</protein>
<keyword evidence="6 8" id="KW-0238">DNA-binding</keyword>
<evidence type="ECO:0000256" key="5">
    <source>
        <dbReference type="ARBA" id="ARBA00023015"/>
    </source>
</evidence>
<proteinExistence type="inferred from homology"/>
<evidence type="ECO:0000256" key="4">
    <source>
        <dbReference type="ARBA" id="ARBA00022840"/>
    </source>
</evidence>
<dbReference type="Proteomes" id="UP000767854">
    <property type="component" value="Unassembled WGS sequence"/>
</dbReference>
<comment type="caution">
    <text evidence="10">The sequence shown here is derived from an EMBL/GenBank/DDBJ whole genome shotgun (WGS) entry which is preliminary data.</text>
</comment>
<dbReference type="PROSITE" id="PS51161">
    <property type="entry name" value="ATP_CONE"/>
    <property type="match status" value="1"/>
</dbReference>
<evidence type="ECO:0000256" key="1">
    <source>
        <dbReference type="ARBA" id="ARBA00022491"/>
    </source>
</evidence>
<keyword evidence="7 8" id="KW-0804">Transcription</keyword>
<evidence type="ECO:0000256" key="3">
    <source>
        <dbReference type="ARBA" id="ARBA00022833"/>
    </source>
</evidence>
<accession>A0ABS2MM81</accession>
<dbReference type="Pfam" id="PF22811">
    <property type="entry name" value="Zn_ribbon_NrdR"/>
    <property type="match status" value="1"/>
</dbReference>
<evidence type="ECO:0000259" key="9">
    <source>
        <dbReference type="PROSITE" id="PS51161"/>
    </source>
</evidence>
<organism evidence="10 11">
    <name type="scientific">Fusibacter tunisiensis</name>
    <dbReference type="NCBI Taxonomy" id="1008308"/>
    <lineage>
        <taxon>Bacteria</taxon>
        <taxon>Bacillati</taxon>
        <taxon>Bacillota</taxon>
        <taxon>Clostridia</taxon>
        <taxon>Eubacteriales</taxon>
        <taxon>Eubacteriales Family XII. Incertae Sedis</taxon>
        <taxon>Fusibacter</taxon>
    </lineage>
</organism>
<keyword evidence="3 8" id="KW-0862">Zinc</keyword>
<gene>
    <name evidence="8" type="primary">nrdR</name>
    <name evidence="10" type="ORF">JOC49_000015</name>
</gene>
<keyword evidence="8" id="KW-0863">Zinc-finger</keyword>
<feature type="domain" description="ATP-cone" evidence="9">
    <location>
        <begin position="49"/>
        <end position="139"/>
    </location>
</feature>
<evidence type="ECO:0000256" key="2">
    <source>
        <dbReference type="ARBA" id="ARBA00022741"/>
    </source>
</evidence>
<dbReference type="Pfam" id="PF03477">
    <property type="entry name" value="ATP-cone"/>
    <property type="match status" value="1"/>
</dbReference>
<evidence type="ECO:0000313" key="10">
    <source>
        <dbReference type="EMBL" id="MBM7560506.1"/>
    </source>
</evidence>
<keyword evidence="8" id="KW-0479">Metal-binding</keyword>
<dbReference type="InterPro" id="IPR005144">
    <property type="entry name" value="ATP-cone_dom"/>
</dbReference>
<reference evidence="10 11" key="1">
    <citation type="submission" date="2021-01" db="EMBL/GenBank/DDBJ databases">
        <title>Genomic Encyclopedia of Type Strains, Phase IV (KMG-IV): sequencing the most valuable type-strain genomes for metagenomic binning, comparative biology and taxonomic classification.</title>
        <authorList>
            <person name="Goeker M."/>
        </authorList>
    </citation>
    <scope>NUCLEOTIDE SEQUENCE [LARGE SCALE GENOMIC DNA]</scope>
    <source>
        <strain evidence="10 11">DSM 24436</strain>
    </source>
</reference>
<dbReference type="InterPro" id="IPR055173">
    <property type="entry name" value="NrdR-like_N"/>
</dbReference>
<keyword evidence="2 8" id="KW-0547">Nucleotide-binding</keyword>
<dbReference type="RefSeq" id="WP_204661512.1">
    <property type="nucleotide sequence ID" value="NZ_JAFBDT010000001.1"/>
</dbReference>
<evidence type="ECO:0000256" key="8">
    <source>
        <dbReference type="HAMAP-Rule" id="MF_00440"/>
    </source>
</evidence>
<comment type="function">
    <text evidence="8">Negatively regulates transcription of bacterial ribonucleotide reductase nrd genes and operons by binding to NrdR-boxes.</text>
</comment>
<evidence type="ECO:0000256" key="6">
    <source>
        <dbReference type="ARBA" id="ARBA00023125"/>
    </source>
</evidence>
<keyword evidence="4 8" id="KW-0067">ATP-binding</keyword>
<dbReference type="HAMAP" id="MF_00440">
    <property type="entry name" value="NrdR"/>
    <property type="match status" value="1"/>
</dbReference>
<dbReference type="PANTHER" id="PTHR30455">
    <property type="entry name" value="TRANSCRIPTIONAL REPRESSOR NRDR"/>
    <property type="match status" value="1"/>
</dbReference>
<name>A0ABS2MM81_9FIRM</name>
<keyword evidence="11" id="KW-1185">Reference proteome</keyword>
<dbReference type="InterPro" id="IPR003796">
    <property type="entry name" value="RNR_NrdR-like"/>
</dbReference>
<keyword evidence="5 8" id="KW-0805">Transcription regulation</keyword>
<comment type="cofactor">
    <cofactor evidence="8">
        <name>Zn(2+)</name>
        <dbReference type="ChEBI" id="CHEBI:29105"/>
    </cofactor>
    <text evidence="8">Binds 1 zinc ion.</text>
</comment>
<dbReference type="EMBL" id="JAFBDT010000001">
    <property type="protein sequence ID" value="MBM7560506.1"/>
    <property type="molecule type" value="Genomic_DNA"/>
</dbReference>
<sequence>MKCPFCNNLESKVVDSRPTDDGHVIRRRRECIGCGERFTTYEKIEEIPMIIVKKNGMRESYNRMKVLNGIIRACEKRPVTMEQMEALIDRIEMTLHSSMEKEIQSEWVGELVMSGLKDLDEVAYVRFASVYRQFKDINTFITELTKLLNEKTPLK</sequence>
<comment type="similarity">
    <text evidence="8">Belongs to the NrdR family.</text>
</comment>
<dbReference type="NCBIfam" id="TIGR00244">
    <property type="entry name" value="transcriptional regulator NrdR"/>
    <property type="match status" value="1"/>
</dbReference>
<keyword evidence="1 8" id="KW-0678">Repressor</keyword>
<feature type="zinc finger region" evidence="8">
    <location>
        <begin position="3"/>
        <end position="34"/>
    </location>
</feature>